<dbReference type="OrthoDB" id="10572991at2759"/>
<gene>
    <name evidence="6" type="primary">LOC113209243</name>
</gene>
<sequence length="148" mass="16088">MSVKVIALVLVLGAVVSEQRVLIVEVPPSERLPSPAAPGPGARLDDGEHGLDREAAPGPATAQLTVPSGDVEALTRFLRFHYRRYLLRLFPLEHVDGDAYGDNQCDPDECYSHCYLQGFRSGKCKENKCFCTQAPPSSTTTVAPPPLR</sequence>
<evidence type="ECO:0000256" key="3">
    <source>
        <dbReference type="SAM" id="MobiDB-lite"/>
    </source>
</evidence>
<keyword evidence="4" id="KW-0732">Signal</keyword>
<dbReference type="GO" id="GO:0006952">
    <property type="term" value="P:defense response"/>
    <property type="evidence" value="ECO:0007669"/>
    <property type="project" value="InterPro"/>
</dbReference>
<feature type="region of interest" description="Disordered" evidence="3">
    <location>
        <begin position="32"/>
        <end position="64"/>
    </location>
</feature>
<comment type="subcellular location">
    <subcellularLocation>
        <location evidence="1">Secreted</location>
    </subcellularLocation>
</comment>
<dbReference type="InterPro" id="IPR003614">
    <property type="entry name" value="Knottins"/>
</dbReference>
<feature type="chain" id="PRO_5026707863" evidence="4">
    <location>
        <begin position="18"/>
        <end position="148"/>
    </location>
</feature>
<evidence type="ECO:0000256" key="2">
    <source>
        <dbReference type="ARBA" id="ARBA00022525"/>
    </source>
</evidence>
<keyword evidence="2" id="KW-0964">Secreted</keyword>
<dbReference type="GeneID" id="113209243"/>
<dbReference type="KEGG" id="foc:113209243"/>
<dbReference type="CDD" id="cd00107">
    <property type="entry name" value="Knot1"/>
    <property type="match status" value="1"/>
</dbReference>
<evidence type="ECO:0000256" key="4">
    <source>
        <dbReference type="SAM" id="SignalP"/>
    </source>
</evidence>
<reference evidence="6" key="1">
    <citation type="submission" date="2025-08" db="UniProtKB">
        <authorList>
            <consortium name="RefSeq"/>
        </authorList>
    </citation>
    <scope>IDENTIFICATION</scope>
    <source>
        <tissue evidence="6">Whole organism</tissue>
    </source>
</reference>
<feature type="compositionally biased region" description="Basic and acidic residues" evidence="3">
    <location>
        <begin position="43"/>
        <end position="55"/>
    </location>
</feature>
<accession>A0A6J1SSZ5</accession>
<dbReference type="RefSeq" id="XP_026282450.1">
    <property type="nucleotide sequence ID" value="XM_026426665.2"/>
</dbReference>
<protein>
    <submittedName>
        <fullName evidence="6">Uncharacterized protein LOC113209243</fullName>
    </submittedName>
</protein>
<feature type="signal peptide" evidence="4">
    <location>
        <begin position="1"/>
        <end position="17"/>
    </location>
</feature>
<dbReference type="AlphaFoldDB" id="A0A6J1SSZ5"/>
<evidence type="ECO:0000256" key="1">
    <source>
        <dbReference type="ARBA" id="ARBA00004613"/>
    </source>
</evidence>
<keyword evidence="5" id="KW-1185">Reference proteome</keyword>
<name>A0A6J1SSZ5_FRAOC</name>
<organism evidence="5 6">
    <name type="scientific">Frankliniella occidentalis</name>
    <name type="common">Western flower thrips</name>
    <name type="synonym">Euthrips occidentalis</name>
    <dbReference type="NCBI Taxonomy" id="133901"/>
    <lineage>
        <taxon>Eukaryota</taxon>
        <taxon>Metazoa</taxon>
        <taxon>Ecdysozoa</taxon>
        <taxon>Arthropoda</taxon>
        <taxon>Hexapoda</taxon>
        <taxon>Insecta</taxon>
        <taxon>Pterygota</taxon>
        <taxon>Neoptera</taxon>
        <taxon>Paraneoptera</taxon>
        <taxon>Thysanoptera</taxon>
        <taxon>Terebrantia</taxon>
        <taxon>Thripoidea</taxon>
        <taxon>Thripidae</taxon>
        <taxon>Frankliniella</taxon>
    </lineage>
</organism>
<proteinExistence type="predicted"/>
<evidence type="ECO:0000313" key="5">
    <source>
        <dbReference type="Proteomes" id="UP000504606"/>
    </source>
</evidence>
<evidence type="ECO:0000313" key="6">
    <source>
        <dbReference type="RefSeq" id="XP_026282450.1"/>
    </source>
</evidence>
<dbReference type="Proteomes" id="UP000504606">
    <property type="component" value="Unplaced"/>
</dbReference>
<dbReference type="GO" id="GO:0005576">
    <property type="term" value="C:extracellular region"/>
    <property type="evidence" value="ECO:0007669"/>
    <property type="project" value="UniProtKB-SubCell"/>
</dbReference>